<dbReference type="Gene3D" id="3.30.559.30">
    <property type="entry name" value="Nonribosomal peptide synthetase, condensation domain"/>
    <property type="match status" value="1"/>
</dbReference>
<keyword evidence="2" id="KW-1185">Reference proteome</keyword>
<dbReference type="AlphaFoldDB" id="A0AAN8MQ97"/>
<dbReference type="InterPro" id="IPR023213">
    <property type="entry name" value="CAT-like_dom_sf"/>
</dbReference>
<dbReference type="EMBL" id="JAVHNR010000003">
    <property type="protein sequence ID" value="KAK6347853.1"/>
    <property type="molecule type" value="Genomic_DNA"/>
</dbReference>
<sequence>MAHPLTWHPPTDANPRYHRPFEGLEKYEYYMSTMNPKNPQRAVIIGVTFPSTSSTPYPVESVKSAWRQLRYAHPVLGCKITPKGYEFSIKSSEEIDEWVESTVKIVDSEQLQDEFKKEEEEESPLKQFSCNLPYPDTAELYYSPPTNSLFLQLRHEIIDGIGSLMLLNNFLQYLFSPNTTQTPPKDNPTLLSPSISEITNSAPPTPEILQKNAELVKTYFSTPTISLRLNPTLPQTPSSSNRQEYTLSTSQSSKILQSCKHHGITITHAVTASVALSILALTNQNTGTFSTTFPTSLRDTLPYPYNTPSHAALMCITSPLPIIPVVVPGTTLVSLAKAVKKVYSDWKYDKDNIRYHGPQVEMFEQAMAAGLAPSNSAGKATVVVSSLGIVERYLTVSDSNNNNLVNGGIEEEGEGRIKDFWMGQVQGSSKIVVFLYTFAGKIRLATCYNSGFHEDGAVGEFIEVVVKTLYKGLGVDGIY</sequence>
<proteinExistence type="predicted"/>
<evidence type="ECO:0000313" key="1">
    <source>
        <dbReference type="EMBL" id="KAK6347853.1"/>
    </source>
</evidence>
<dbReference type="SUPFAM" id="SSF52777">
    <property type="entry name" value="CoA-dependent acyltransferases"/>
    <property type="match status" value="1"/>
</dbReference>
<dbReference type="PANTHER" id="PTHR42034">
    <property type="entry name" value="CHROMOSOME 7, WHOLE GENOME SHOTGUN SEQUENCE-RELATED"/>
    <property type="match status" value="1"/>
</dbReference>
<name>A0AAN8MQ97_9PEZI</name>
<dbReference type="Gene3D" id="3.30.559.10">
    <property type="entry name" value="Chloramphenicol acetyltransferase-like domain"/>
    <property type="match status" value="1"/>
</dbReference>
<comment type="caution">
    <text evidence="1">The sequence shown here is derived from an EMBL/GenBank/DDBJ whole genome shotgun (WGS) entry which is preliminary data.</text>
</comment>
<accession>A0AAN8MQ97</accession>
<dbReference type="Proteomes" id="UP001313282">
    <property type="component" value="Unassembled WGS sequence"/>
</dbReference>
<organism evidence="1 2">
    <name type="scientific">Orbilia javanica</name>
    <dbReference type="NCBI Taxonomy" id="47235"/>
    <lineage>
        <taxon>Eukaryota</taxon>
        <taxon>Fungi</taxon>
        <taxon>Dikarya</taxon>
        <taxon>Ascomycota</taxon>
        <taxon>Pezizomycotina</taxon>
        <taxon>Orbiliomycetes</taxon>
        <taxon>Orbiliales</taxon>
        <taxon>Orbiliaceae</taxon>
        <taxon>Orbilia</taxon>
    </lineage>
</organism>
<protein>
    <submittedName>
        <fullName evidence="1">Uncharacterized protein</fullName>
    </submittedName>
</protein>
<evidence type="ECO:0000313" key="2">
    <source>
        <dbReference type="Proteomes" id="UP001313282"/>
    </source>
</evidence>
<gene>
    <name evidence="1" type="ORF">TWF718_005674</name>
</gene>
<reference evidence="1 2" key="1">
    <citation type="submission" date="2019-10" db="EMBL/GenBank/DDBJ databases">
        <authorList>
            <person name="Palmer J.M."/>
        </authorList>
    </citation>
    <scope>NUCLEOTIDE SEQUENCE [LARGE SCALE GENOMIC DNA]</scope>
    <source>
        <strain evidence="1 2">TWF718</strain>
    </source>
</reference>
<dbReference type="PANTHER" id="PTHR42034:SF1">
    <property type="entry name" value="CONDENSATION DOMAIN-CONTAINING PROTEIN"/>
    <property type="match status" value="1"/>
</dbReference>